<organism evidence="2 3">
    <name type="scientific">Malus domestica</name>
    <name type="common">Apple</name>
    <name type="synonym">Pyrus malus</name>
    <dbReference type="NCBI Taxonomy" id="3750"/>
    <lineage>
        <taxon>Eukaryota</taxon>
        <taxon>Viridiplantae</taxon>
        <taxon>Streptophyta</taxon>
        <taxon>Embryophyta</taxon>
        <taxon>Tracheophyta</taxon>
        <taxon>Spermatophyta</taxon>
        <taxon>Magnoliopsida</taxon>
        <taxon>eudicotyledons</taxon>
        <taxon>Gunneridae</taxon>
        <taxon>Pentapetalae</taxon>
        <taxon>rosids</taxon>
        <taxon>fabids</taxon>
        <taxon>Rosales</taxon>
        <taxon>Rosaceae</taxon>
        <taxon>Amygdaloideae</taxon>
        <taxon>Maleae</taxon>
        <taxon>Malus</taxon>
    </lineage>
</organism>
<reference evidence="2 3" key="1">
    <citation type="submission" date="2018-10" db="EMBL/GenBank/DDBJ databases">
        <title>A high-quality apple genome assembly.</title>
        <authorList>
            <person name="Hu J."/>
        </authorList>
    </citation>
    <scope>NUCLEOTIDE SEQUENCE [LARGE SCALE GENOMIC DNA]</scope>
    <source>
        <strain evidence="3">cv. HFTH1</strain>
        <tissue evidence="2">Young leaf</tissue>
    </source>
</reference>
<sequence length="179" mass="20158">MLQQQWKELEDIPRTDGTQMVGVRRCERVEVELQSTWVCPFRTIQINCDGAWIKETGQGGFDWVARDFAGIFGAAGGVGNVACESNLMAEVEAIRAAILGYVERGFDVFQVECIQRFLWICSKGNINIPDRDEAVTPNEKTHTEKSQKHLCGKNSEPFDNSSCNISSLNPKFYYLTINL</sequence>
<evidence type="ECO:0000313" key="2">
    <source>
        <dbReference type="EMBL" id="RXH87578.1"/>
    </source>
</evidence>
<keyword evidence="3" id="KW-1185">Reference proteome</keyword>
<dbReference type="AlphaFoldDB" id="A0A498IW27"/>
<comment type="caution">
    <text evidence="2">The sequence shown here is derived from an EMBL/GenBank/DDBJ whole genome shotgun (WGS) entry which is preliminary data.</text>
</comment>
<name>A0A498IW27_MALDO</name>
<dbReference type="EMBL" id="RDQH01000336">
    <property type="protein sequence ID" value="RXH87578.1"/>
    <property type="molecule type" value="Genomic_DNA"/>
</dbReference>
<dbReference type="Proteomes" id="UP000290289">
    <property type="component" value="Chromosome 10"/>
</dbReference>
<proteinExistence type="predicted"/>
<feature type="region of interest" description="Disordered" evidence="1">
    <location>
        <begin position="132"/>
        <end position="151"/>
    </location>
</feature>
<evidence type="ECO:0000313" key="3">
    <source>
        <dbReference type="Proteomes" id="UP000290289"/>
    </source>
</evidence>
<feature type="compositionally biased region" description="Basic and acidic residues" evidence="1">
    <location>
        <begin position="132"/>
        <end position="147"/>
    </location>
</feature>
<gene>
    <name evidence="2" type="ORF">DVH24_034478</name>
</gene>
<accession>A0A498IW27</accession>
<evidence type="ECO:0000256" key="1">
    <source>
        <dbReference type="SAM" id="MobiDB-lite"/>
    </source>
</evidence>
<protein>
    <submittedName>
        <fullName evidence="2">Uncharacterized protein</fullName>
    </submittedName>
</protein>